<evidence type="ECO:0008006" key="4">
    <source>
        <dbReference type="Google" id="ProtNLM"/>
    </source>
</evidence>
<reference evidence="2 3" key="1">
    <citation type="submission" date="2019-04" db="EMBL/GenBank/DDBJ databases">
        <authorList>
            <person name="Jiang L."/>
        </authorList>
    </citation>
    <scope>NUCLEOTIDE SEQUENCE [LARGE SCALE GENOMIC DNA]</scope>
    <source>
        <strain evidence="2 3">YIM 131861</strain>
    </source>
</reference>
<dbReference type="OrthoDB" id="3784033at2"/>
<feature type="chain" id="PRO_5039612206" description="DUF4232 domain-containing protein" evidence="1">
    <location>
        <begin position="26"/>
        <end position="285"/>
    </location>
</feature>
<evidence type="ECO:0000313" key="2">
    <source>
        <dbReference type="EMBL" id="THG36269.1"/>
    </source>
</evidence>
<keyword evidence="3" id="KW-1185">Reference proteome</keyword>
<organism evidence="2 3">
    <name type="scientific">Orlajensenia flava</name>
    <dbReference type="NCBI Taxonomy" id="2565934"/>
    <lineage>
        <taxon>Bacteria</taxon>
        <taxon>Bacillati</taxon>
        <taxon>Actinomycetota</taxon>
        <taxon>Actinomycetes</taxon>
        <taxon>Micrococcales</taxon>
        <taxon>Microbacteriaceae</taxon>
        <taxon>Orlajensenia</taxon>
    </lineage>
</organism>
<dbReference type="RefSeq" id="WP_136421614.1">
    <property type="nucleotide sequence ID" value="NZ_SSSN01000002.1"/>
</dbReference>
<keyword evidence="1" id="KW-0732">Signal</keyword>
<proteinExistence type="predicted"/>
<feature type="signal peptide" evidence="1">
    <location>
        <begin position="1"/>
        <end position="25"/>
    </location>
</feature>
<dbReference type="AlphaFoldDB" id="A0A4S4FYV2"/>
<dbReference type="PROSITE" id="PS51257">
    <property type="entry name" value="PROKAR_LIPOPROTEIN"/>
    <property type="match status" value="1"/>
</dbReference>
<sequence>MRPRRVLAAATGALSLALVSVLTLSACSGSPAPTPSTSPASVAIVQGRTDYSRNVFAIEVTNGSDAPITVASARYASPSFATVASYENGAVPLSPGSTVDLRVPIPAVSCDGTARLGTVTVVLADGRRIQAVPTDPNAVVSRLVREGCIVHDVDAVMTVTPPAALRVDGVGAAAVAHIDLALDPTGADGRVTVTDVRSTTLMSPVDGAPNWPLGLDLDASSSPRTLTLDMRPTRCDPHALADDKVGTILVIDVSTSTGRDGRYLLPLPPAVKAQVYFYITAVCGD</sequence>
<dbReference type="EMBL" id="SSSN01000002">
    <property type="protein sequence ID" value="THG36269.1"/>
    <property type="molecule type" value="Genomic_DNA"/>
</dbReference>
<accession>A0A4S4FYV2</accession>
<evidence type="ECO:0000256" key="1">
    <source>
        <dbReference type="SAM" id="SignalP"/>
    </source>
</evidence>
<protein>
    <recommendedName>
        <fullName evidence="4">DUF4232 domain-containing protein</fullName>
    </recommendedName>
</protein>
<name>A0A4S4FYV2_9MICO</name>
<gene>
    <name evidence="2" type="ORF">E6C70_01685</name>
</gene>
<evidence type="ECO:0000313" key="3">
    <source>
        <dbReference type="Proteomes" id="UP000307380"/>
    </source>
</evidence>
<comment type="caution">
    <text evidence="2">The sequence shown here is derived from an EMBL/GenBank/DDBJ whole genome shotgun (WGS) entry which is preliminary data.</text>
</comment>
<dbReference type="Proteomes" id="UP000307380">
    <property type="component" value="Unassembled WGS sequence"/>
</dbReference>